<evidence type="ECO:0000313" key="2">
    <source>
        <dbReference type="Proteomes" id="UP001283361"/>
    </source>
</evidence>
<accession>A0AAE1CT71</accession>
<protein>
    <submittedName>
        <fullName evidence="1">Uncharacterized protein</fullName>
    </submittedName>
</protein>
<keyword evidence="2" id="KW-1185">Reference proteome</keyword>
<proteinExistence type="predicted"/>
<gene>
    <name evidence="1" type="ORF">RRG08_031796</name>
</gene>
<dbReference type="EMBL" id="JAWDGP010006875">
    <property type="protein sequence ID" value="KAK3733856.1"/>
    <property type="molecule type" value="Genomic_DNA"/>
</dbReference>
<dbReference type="Proteomes" id="UP001283361">
    <property type="component" value="Unassembled WGS sequence"/>
</dbReference>
<sequence length="66" mass="7416">MTESGRRKHPISSRSTLRAPLVCCHNDVETRENNWLKGENYHNWLLPGALEAGPPPAVNLGFHNLL</sequence>
<reference evidence="1" key="1">
    <citation type="journal article" date="2023" name="G3 (Bethesda)">
        <title>A reference genome for the long-term kleptoplast-retaining sea slug Elysia crispata morphotype clarki.</title>
        <authorList>
            <person name="Eastman K.E."/>
            <person name="Pendleton A.L."/>
            <person name="Shaikh M.A."/>
            <person name="Suttiyut T."/>
            <person name="Ogas R."/>
            <person name="Tomko P."/>
            <person name="Gavelis G."/>
            <person name="Widhalm J.R."/>
            <person name="Wisecaver J.H."/>
        </authorList>
    </citation>
    <scope>NUCLEOTIDE SEQUENCE</scope>
    <source>
        <strain evidence="1">ECLA1</strain>
    </source>
</reference>
<evidence type="ECO:0000313" key="1">
    <source>
        <dbReference type="EMBL" id="KAK3733856.1"/>
    </source>
</evidence>
<organism evidence="1 2">
    <name type="scientific">Elysia crispata</name>
    <name type="common">lettuce slug</name>
    <dbReference type="NCBI Taxonomy" id="231223"/>
    <lineage>
        <taxon>Eukaryota</taxon>
        <taxon>Metazoa</taxon>
        <taxon>Spiralia</taxon>
        <taxon>Lophotrochozoa</taxon>
        <taxon>Mollusca</taxon>
        <taxon>Gastropoda</taxon>
        <taxon>Heterobranchia</taxon>
        <taxon>Euthyneura</taxon>
        <taxon>Panpulmonata</taxon>
        <taxon>Sacoglossa</taxon>
        <taxon>Placobranchoidea</taxon>
        <taxon>Plakobranchidae</taxon>
        <taxon>Elysia</taxon>
    </lineage>
</organism>
<name>A0AAE1CT71_9GAST</name>
<dbReference type="AlphaFoldDB" id="A0AAE1CT71"/>
<comment type="caution">
    <text evidence="1">The sequence shown here is derived from an EMBL/GenBank/DDBJ whole genome shotgun (WGS) entry which is preliminary data.</text>
</comment>